<dbReference type="RefSeq" id="WP_398282921.1">
    <property type="nucleotide sequence ID" value="NZ_JBITLV010000006.1"/>
</dbReference>
<sequence length="412" mass="42878">MTTAVDTAATHATGWLLLPGPAPRLLAARPGRVTARPDLTRLLDLLQTAGLTGRGGAGFPTARKLAGVAAQSRRPAVVVNAMEGEPLARKDEALLYHAPDLVVAGADILATALGARRVVLGVGEQIATTALEDELARHRRRIEFRSVPDGFVSGQESALVAALDGRPAVPTDPAVPVWQRGLDGRPTLVVNAETSAQLALLVQHGAAWFRQAGRPDDPGTFLLSVTGSSREVVADGVTEADRGTAVGEVLARLHLRPDLLGGVLVGGYHGAWLPPSALGTPLDRSSLAPWHASTGAGVLHVLDRRHCPVEATARIVAYLAGQSARQCGPCVNGLPRLATTLGDLAAAPNTAPNDAPRAALDPHLPARVEHLAALVEGRGACAHPDGTVRLVRSLMRTFAPHVRAHLDGSCPL</sequence>
<keyword evidence="8" id="KW-1185">Reference proteome</keyword>
<dbReference type="SUPFAM" id="SSF140490">
    <property type="entry name" value="Nqo1C-terminal domain-like"/>
    <property type="match status" value="1"/>
</dbReference>
<keyword evidence="4" id="KW-0408">Iron</keyword>
<protein>
    <submittedName>
        <fullName evidence="7">NADH-ubiquinone oxidoreductase-F iron-sulfur binding region domain-containing protein</fullName>
    </submittedName>
</protein>
<gene>
    <name evidence="7" type="ORF">ACIB24_17250</name>
</gene>
<dbReference type="Proteomes" id="UP001612915">
    <property type="component" value="Unassembled WGS sequence"/>
</dbReference>
<dbReference type="SMART" id="SM00928">
    <property type="entry name" value="NADH_4Fe-4S"/>
    <property type="match status" value="1"/>
</dbReference>
<evidence type="ECO:0000256" key="2">
    <source>
        <dbReference type="ARBA" id="ARBA00022485"/>
    </source>
</evidence>
<feature type="domain" description="NADH-ubiquinone oxidoreductase 51kDa subunit iron-sulphur binding" evidence="6">
    <location>
        <begin position="309"/>
        <end position="355"/>
    </location>
</feature>
<comment type="similarity">
    <text evidence="1">Belongs to the complex I 51 kDa subunit family.</text>
</comment>
<evidence type="ECO:0000313" key="8">
    <source>
        <dbReference type="Proteomes" id="UP001612915"/>
    </source>
</evidence>
<dbReference type="Gene3D" id="3.10.20.600">
    <property type="match status" value="1"/>
</dbReference>
<organism evidence="7 8">
    <name type="scientific">Spongisporangium articulatum</name>
    <dbReference type="NCBI Taxonomy" id="3362603"/>
    <lineage>
        <taxon>Bacteria</taxon>
        <taxon>Bacillati</taxon>
        <taxon>Actinomycetota</taxon>
        <taxon>Actinomycetes</taxon>
        <taxon>Kineosporiales</taxon>
        <taxon>Kineosporiaceae</taxon>
        <taxon>Spongisporangium</taxon>
    </lineage>
</organism>
<evidence type="ECO:0000259" key="6">
    <source>
        <dbReference type="SMART" id="SM00928"/>
    </source>
</evidence>
<name>A0ABW8ASF3_9ACTN</name>
<evidence type="ECO:0000256" key="5">
    <source>
        <dbReference type="ARBA" id="ARBA00023014"/>
    </source>
</evidence>
<evidence type="ECO:0000256" key="1">
    <source>
        <dbReference type="ARBA" id="ARBA00007523"/>
    </source>
</evidence>
<dbReference type="InterPro" id="IPR037225">
    <property type="entry name" value="Nuo51_FMN-bd_sf"/>
</dbReference>
<dbReference type="InterPro" id="IPR037207">
    <property type="entry name" value="Nuop51_4Fe4S-bd_sf"/>
</dbReference>
<accession>A0ABW8ASF3</accession>
<dbReference type="InterPro" id="IPR011538">
    <property type="entry name" value="Nuo51_FMN-bd"/>
</dbReference>
<comment type="caution">
    <text evidence="7">The sequence shown here is derived from an EMBL/GenBank/DDBJ whole genome shotgun (WGS) entry which is preliminary data.</text>
</comment>
<dbReference type="SUPFAM" id="SSF142019">
    <property type="entry name" value="Nqo1 FMN-binding domain-like"/>
    <property type="match status" value="1"/>
</dbReference>
<dbReference type="PANTHER" id="PTHR43578:SF3">
    <property type="entry name" value="NADH-QUINONE OXIDOREDUCTASE SUBUNIT F"/>
    <property type="match status" value="1"/>
</dbReference>
<evidence type="ECO:0000313" key="7">
    <source>
        <dbReference type="EMBL" id="MFI7588817.1"/>
    </source>
</evidence>
<evidence type="ECO:0000256" key="3">
    <source>
        <dbReference type="ARBA" id="ARBA00022723"/>
    </source>
</evidence>
<keyword evidence="5" id="KW-0411">Iron-sulfur</keyword>
<keyword evidence="3" id="KW-0479">Metal-binding</keyword>
<evidence type="ECO:0000256" key="4">
    <source>
        <dbReference type="ARBA" id="ARBA00023004"/>
    </source>
</evidence>
<dbReference type="Pfam" id="PF10589">
    <property type="entry name" value="NADH_4Fe-4S"/>
    <property type="match status" value="1"/>
</dbReference>
<keyword evidence="2" id="KW-0004">4Fe-4S</keyword>
<dbReference type="Pfam" id="PF01512">
    <property type="entry name" value="Complex1_51K"/>
    <property type="match status" value="1"/>
</dbReference>
<dbReference type="PANTHER" id="PTHR43578">
    <property type="entry name" value="NADH-QUINONE OXIDOREDUCTASE SUBUNIT F"/>
    <property type="match status" value="1"/>
</dbReference>
<dbReference type="Gene3D" id="1.20.1440.230">
    <property type="entry name" value="NADH-ubiquinone oxidoreductase 51kDa subunit, iron-sulphur binding domain"/>
    <property type="match status" value="1"/>
</dbReference>
<dbReference type="Gene3D" id="3.40.50.11540">
    <property type="entry name" value="NADH-ubiquinone oxidoreductase 51kDa subunit"/>
    <property type="match status" value="1"/>
</dbReference>
<dbReference type="InterPro" id="IPR019575">
    <property type="entry name" value="Nuop51_4Fe4S-bd"/>
</dbReference>
<reference evidence="7 8" key="1">
    <citation type="submission" date="2024-10" db="EMBL/GenBank/DDBJ databases">
        <title>The Natural Products Discovery Center: Release of the First 8490 Sequenced Strains for Exploring Actinobacteria Biosynthetic Diversity.</title>
        <authorList>
            <person name="Kalkreuter E."/>
            <person name="Kautsar S.A."/>
            <person name="Yang D."/>
            <person name="Bader C.D."/>
            <person name="Teijaro C.N."/>
            <person name="Fluegel L."/>
            <person name="Davis C.M."/>
            <person name="Simpson J.R."/>
            <person name="Lauterbach L."/>
            <person name="Steele A.D."/>
            <person name="Gui C."/>
            <person name="Meng S."/>
            <person name="Li G."/>
            <person name="Viehrig K."/>
            <person name="Ye F."/>
            <person name="Su P."/>
            <person name="Kiefer A.F."/>
            <person name="Nichols A."/>
            <person name="Cepeda A.J."/>
            <person name="Yan W."/>
            <person name="Fan B."/>
            <person name="Jiang Y."/>
            <person name="Adhikari A."/>
            <person name="Zheng C.-J."/>
            <person name="Schuster L."/>
            <person name="Cowan T.M."/>
            <person name="Smanski M.J."/>
            <person name="Chevrette M.G."/>
            <person name="De Carvalho L.P.S."/>
            <person name="Shen B."/>
        </authorList>
    </citation>
    <scope>NUCLEOTIDE SEQUENCE [LARGE SCALE GENOMIC DNA]</scope>
    <source>
        <strain evidence="7 8">NPDC049639</strain>
    </source>
</reference>
<dbReference type="SUPFAM" id="SSF142984">
    <property type="entry name" value="Nqo1 middle domain-like"/>
    <property type="match status" value="1"/>
</dbReference>
<dbReference type="EMBL" id="JBITLV010000006">
    <property type="protein sequence ID" value="MFI7588817.1"/>
    <property type="molecule type" value="Genomic_DNA"/>
</dbReference>
<proteinExistence type="inferred from homology"/>